<gene>
    <name evidence="1" type="ORF">GCM10009710_17470</name>
</gene>
<dbReference type="EMBL" id="BAAAME010000004">
    <property type="protein sequence ID" value="GAA1737749.1"/>
    <property type="molecule type" value="Genomic_DNA"/>
</dbReference>
<name>A0ABP4VWQ5_9ACTN</name>
<evidence type="ECO:0008006" key="3">
    <source>
        <dbReference type="Google" id="ProtNLM"/>
    </source>
</evidence>
<protein>
    <recommendedName>
        <fullName evidence="3">Transposase</fullName>
    </recommendedName>
</protein>
<accession>A0ABP4VWQ5</accession>
<keyword evidence="2" id="KW-1185">Reference proteome</keyword>
<comment type="caution">
    <text evidence="1">The sequence shown here is derived from an EMBL/GenBank/DDBJ whole genome shotgun (WGS) entry which is preliminary data.</text>
</comment>
<evidence type="ECO:0000313" key="1">
    <source>
        <dbReference type="EMBL" id="GAA1737749.1"/>
    </source>
</evidence>
<reference evidence="2" key="1">
    <citation type="journal article" date="2019" name="Int. J. Syst. Evol. Microbiol.">
        <title>The Global Catalogue of Microorganisms (GCM) 10K type strain sequencing project: providing services to taxonomists for standard genome sequencing and annotation.</title>
        <authorList>
            <consortium name="The Broad Institute Genomics Platform"/>
            <consortium name="The Broad Institute Genome Sequencing Center for Infectious Disease"/>
            <person name="Wu L."/>
            <person name="Ma J."/>
        </authorList>
    </citation>
    <scope>NUCLEOTIDE SEQUENCE [LARGE SCALE GENOMIC DNA]</scope>
    <source>
        <strain evidence="2">JCM 13518</strain>
    </source>
</reference>
<evidence type="ECO:0000313" key="2">
    <source>
        <dbReference type="Proteomes" id="UP001501057"/>
    </source>
</evidence>
<organism evidence="1 2">
    <name type="scientific">Aeromicrobium alkaliterrae</name>
    <dbReference type="NCBI Taxonomy" id="302168"/>
    <lineage>
        <taxon>Bacteria</taxon>
        <taxon>Bacillati</taxon>
        <taxon>Actinomycetota</taxon>
        <taxon>Actinomycetes</taxon>
        <taxon>Propionibacteriales</taxon>
        <taxon>Nocardioidaceae</taxon>
        <taxon>Aeromicrobium</taxon>
    </lineage>
</organism>
<sequence length="77" mass="8673">MEKSVSQYLTTILIAGLEEMHSAAWGKRNRECLPELLGAVLKARDWEERMAKSEDEWAFFALNCISQDIEKVGAVSA</sequence>
<dbReference type="Proteomes" id="UP001501057">
    <property type="component" value="Unassembled WGS sequence"/>
</dbReference>
<proteinExistence type="predicted"/>